<evidence type="ECO:0000256" key="1">
    <source>
        <dbReference type="SAM" id="Phobius"/>
    </source>
</evidence>
<reference evidence="2" key="1">
    <citation type="submission" date="2007-01" db="EMBL/GenBank/DDBJ databases">
        <title>The partial mitochondrial genome of Nucula nucleus.</title>
        <authorList>
            <person name="Dreyer H."/>
            <person name="Steiner G."/>
        </authorList>
    </citation>
    <scope>NUCLEOTIDE SEQUENCE</scope>
</reference>
<dbReference type="AlphaFoldDB" id="D3G6E2"/>
<accession>D3G6E2</accession>
<keyword evidence="1" id="KW-0472">Membrane</keyword>
<feature type="transmembrane region" description="Helical" evidence="1">
    <location>
        <begin position="51"/>
        <end position="73"/>
    </location>
</feature>
<dbReference type="EMBL" id="EF211991">
    <property type="protein sequence ID" value="ABM65766.1"/>
    <property type="molecule type" value="Genomic_DNA"/>
</dbReference>
<evidence type="ECO:0000313" key="2">
    <source>
        <dbReference type="EMBL" id="ABM65766.1"/>
    </source>
</evidence>
<organism evidence="2">
    <name type="scientific">Nucula nucleus</name>
    <dbReference type="NCBI Taxonomy" id="47129"/>
    <lineage>
        <taxon>Eukaryota</taxon>
        <taxon>Metazoa</taxon>
        <taxon>Spiralia</taxon>
        <taxon>Lophotrochozoa</taxon>
        <taxon>Mollusca</taxon>
        <taxon>Bivalvia</taxon>
        <taxon>Protobranchia</taxon>
        <taxon>Nuculida</taxon>
        <taxon>Nuculidae</taxon>
        <taxon>Nucula</taxon>
    </lineage>
</organism>
<keyword evidence="1" id="KW-1133">Transmembrane helix</keyword>
<feature type="transmembrane region" description="Helical" evidence="1">
    <location>
        <begin position="85"/>
        <end position="104"/>
    </location>
</feature>
<sequence>MTLLLLFCLTLSTIFIMPLMLQPLSLGAWIMLIALFSSLLLGLENNSWFGYVLFLMYVGGLLIKFAYAVALAPNMIFYGFNSAKMAMMTFFTILALTLSTYTPYSKLGEPAIKFINEIFESISGLLIVAYNTSIFIGLSIILFIALIAVVKVCYFQEGPLRSFKQL</sequence>
<gene>
    <name evidence="2" type="primary">ND6</name>
</gene>
<feature type="transmembrane region" description="Helical" evidence="1">
    <location>
        <begin position="124"/>
        <end position="154"/>
    </location>
</feature>
<geneLocation type="mitochondrion" evidence="2"/>
<protein>
    <submittedName>
        <fullName evidence="2">NADH dehydrogenase subunit 6</fullName>
    </submittedName>
</protein>
<name>D3G6E2_9BIVA</name>
<keyword evidence="2" id="KW-0496">Mitochondrion</keyword>
<proteinExistence type="predicted"/>
<keyword evidence="1" id="KW-0812">Transmembrane</keyword>